<dbReference type="GO" id="GO:0003677">
    <property type="term" value="F:DNA binding"/>
    <property type="evidence" value="ECO:0007669"/>
    <property type="project" value="InterPro"/>
</dbReference>
<evidence type="ECO:0000259" key="5">
    <source>
        <dbReference type="PROSITE" id="PS50048"/>
    </source>
</evidence>
<evidence type="ECO:0000256" key="4">
    <source>
        <dbReference type="SAM" id="MobiDB-lite"/>
    </source>
</evidence>
<dbReference type="InterPro" id="IPR036864">
    <property type="entry name" value="Zn2-C6_fun-type_DNA-bd_sf"/>
</dbReference>
<reference evidence="6 7" key="1">
    <citation type="journal article" date="2016" name="Mol. Biol. Evol.">
        <title>Comparative Genomics of Early-Diverging Mushroom-Forming Fungi Provides Insights into the Origins of Lignocellulose Decay Capabilities.</title>
        <authorList>
            <person name="Nagy L.G."/>
            <person name="Riley R."/>
            <person name="Tritt A."/>
            <person name="Adam C."/>
            <person name="Daum C."/>
            <person name="Floudas D."/>
            <person name="Sun H."/>
            <person name="Yadav J.S."/>
            <person name="Pangilinan J."/>
            <person name="Larsson K.H."/>
            <person name="Matsuura K."/>
            <person name="Barry K."/>
            <person name="Labutti K."/>
            <person name="Kuo R."/>
            <person name="Ohm R.A."/>
            <person name="Bhattacharya S.S."/>
            <person name="Shirouzu T."/>
            <person name="Yoshinaga Y."/>
            <person name="Martin F.M."/>
            <person name="Grigoriev I.V."/>
            <person name="Hibbett D.S."/>
        </authorList>
    </citation>
    <scope>NUCLEOTIDE SEQUENCE [LARGE SCALE GENOMIC DNA]</scope>
    <source>
        <strain evidence="6 7">TUFC12733</strain>
    </source>
</reference>
<dbReference type="Pfam" id="PF04082">
    <property type="entry name" value="Fungal_trans"/>
    <property type="match status" value="1"/>
</dbReference>
<evidence type="ECO:0000256" key="3">
    <source>
        <dbReference type="ARBA" id="ARBA00023242"/>
    </source>
</evidence>
<feature type="domain" description="Zn(2)-C6 fungal-type" evidence="5">
    <location>
        <begin position="121"/>
        <end position="152"/>
    </location>
</feature>
<feature type="compositionally biased region" description="Low complexity" evidence="4">
    <location>
        <begin position="40"/>
        <end position="67"/>
    </location>
</feature>
<sequence>MHRASGLLLPFAATAPEVPQFNPSQINPSQFNPSQFNPSQFNPSQFNPTQFNPPQFNPTQFNPPQFNAYPAAAGPSTSPLSDDTDASYDNTPSTSVADGFSPGMPELPEPTKKKRRRRALNCKECKRRKIQCDRETPCGKCVARGEGDRCEFDSLPAADKPIGRSSYNALKEQLIETQNAFKQLQKLYREQASMPVPPSPSPSTQQNPIVQNPLDPVEQFREQAQSSRQSSRKQLAANAAFNHLPVASSSTPARGRAALIQGLETLDGFPIFPGLITGVGKDENPDATVESDVWTCVPEKWICDTLTQFFFDKVEWHICMFHRPSFYRVYEEFWSVPTVADRVARIAPEWMALWWAIMCLALTSMNPKEPSEPKIWADRDDWKTMGTRFWKIAHTALDESDYMSSNSIEVVQTLVLFSYCNLALSNKGYNGQAPMTALAIRISMNQGLHSMGGETEQVIPPEGLVTREVKRRVWWNVVFLDWNISTQMHRTYLIHPAQCHTAKPLNLDWEDMVEGRPLYSKPNDQHTNVSMLLAKILLAGTVRELCDRLNSKLGIDPAFLDQHQAQQNQVERTLPPCLREFPASDGKAELSVVQWEGLQFQLHLNNRRIRLHRPFMRQGYVDSKYLRSTQVCISSAQKILVLFREGRRKRFPGSSAWYNLMYCWMAAVILTVDEFESRIKELTEVGLTSTSRRDHIKEAIAALEEVGDISDLAPRGAKVLQFLLHESTSIQLDDREIENIFNMQFGELSGQYGLDLSLSNPKQIPTAENPMIDLQWSQQMMVGQQNQYSY</sequence>
<proteinExistence type="predicted"/>
<dbReference type="SMART" id="SM00066">
    <property type="entry name" value="GAL4"/>
    <property type="match status" value="1"/>
</dbReference>
<dbReference type="GO" id="GO:0008270">
    <property type="term" value="F:zinc ion binding"/>
    <property type="evidence" value="ECO:0007669"/>
    <property type="project" value="InterPro"/>
</dbReference>
<dbReference type="GO" id="GO:0005634">
    <property type="term" value="C:nucleus"/>
    <property type="evidence" value="ECO:0007669"/>
    <property type="project" value="UniProtKB-SubCell"/>
</dbReference>
<dbReference type="PANTHER" id="PTHR31001">
    <property type="entry name" value="UNCHARACTERIZED TRANSCRIPTIONAL REGULATORY PROTEIN"/>
    <property type="match status" value="1"/>
</dbReference>
<feature type="compositionally biased region" description="Polar residues" evidence="4">
    <location>
        <begin position="21"/>
        <end position="39"/>
    </location>
</feature>
<feature type="compositionally biased region" description="Polar residues" evidence="4">
    <location>
        <begin position="75"/>
        <end position="96"/>
    </location>
</feature>
<keyword evidence="2" id="KW-0479">Metal-binding</keyword>
<feature type="region of interest" description="Disordered" evidence="4">
    <location>
        <begin position="192"/>
        <end position="211"/>
    </location>
</feature>
<dbReference type="InterPro" id="IPR050613">
    <property type="entry name" value="Sec_Metabolite_Reg"/>
</dbReference>
<evidence type="ECO:0000256" key="1">
    <source>
        <dbReference type="ARBA" id="ARBA00004123"/>
    </source>
</evidence>
<dbReference type="Proteomes" id="UP000076738">
    <property type="component" value="Unassembled WGS sequence"/>
</dbReference>
<name>A0A167SEJ3_CALVF</name>
<dbReference type="OrthoDB" id="3362851at2759"/>
<dbReference type="AlphaFoldDB" id="A0A167SEJ3"/>
<dbReference type="InterPro" id="IPR001138">
    <property type="entry name" value="Zn2Cys6_DnaBD"/>
</dbReference>
<evidence type="ECO:0000313" key="7">
    <source>
        <dbReference type="Proteomes" id="UP000076738"/>
    </source>
</evidence>
<dbReference type="CDD" id="cd00067">
    <property type="entry name" value="GAL4"/>
    <property type="match status" value="1"/>
</dbReference>
<keyword evidence="3" id="KW-0539">Nucleus</keyword>
<evidence type="ECO:0000256" key="2">
    <source>
        <dbReference type="ARBA" id="ARBA00022723"/>
    </source>
</evidence>
<organism evidence="6 7">
    <name type="scientific">Calocera viscosa (strain TUFC12733)</name>
    <dbReference type="NCBI Taxonomy" id="1330018"/>
    <lineage>
        <taxon>Eukaryota</taxon>
        <taxon>Fungi</taxon>
        <taxon>Dikarya</taxon>
        <taxon>Basidiomycota</taxon>
        <taxon>Agaricomycotina</taxon>
        <taxon>Dacrymycetes</taxon>
        <taxon>Dacrymycetales</taxon>
        <taxon>Dacrymycetaceae</taxon>
        <taxon>Calocera</taxon>
    </lineage>
</organism>
<dbReference type="GO" id="GO:0006351">
    <property type="term" value="P:DNA-templated transcription"/>
    <property type="evidence" value="ECO:0007669"/>
    <property type="project" value="InterPro"/>
</dbReference>
<feature type="region of interest" description="Disordered" evidence="4">
    <location>
        <begin position="18"/>
        <end position="119"/>
    </location>
</feature>
<dbReference type="PROSITE" id="PS50048">
    <property type="entry name" value="ZN2_CY6_FUNGAL_2"/>
    <property type="match status" value="1"/>
</dbReference>
<dbReference type="Gene3D" id="4.10.240.10">
    <property type="entry name" value="Zn(2)-C6 fungal-type DNA-binding domain"/>
    <property type="match status" value="1"/>
</dbReference>
<protein>
    <recommendedName>
        <fullName evidence="5">Zn(2)-C6 fungal-type domain-containing protein</fullName>
    </recommendedName>
</protein>
<dbReference type="SMART" id="SM00906">
    <property type="entry name" value="Fungal_trans"/>
    <property type="match status" value="1"/>
</dbReference>
<dbReference type="GO" id="GO:0000981">
    <property type="term" value="F:DNA-binding transcription factor activity, RNA polymerase II-specific"/>
    <property type="evidence" value="ECO:0007669"/>
    <property type="project" value="InterPro"/>
</dbReference>
<keyword evidence="7" id="KW-1185">Reference proteome</keyword>
<dbReference type="InterPro" id="IPR007219">
    <property type="entry name" value="XnlR_reg_dom"/>
</dbReference>
<dbReference type="Pfam" id="PF00172">
    <property type="entry name" value="Zn_clus"/>
    <property type="match status" value="1"/>
</dbReference>
<dbReference type="PANTHER" id="PTHR31001:SF89">
    <property type="entry name" value="ZN(2)-C6 FUNGAL-TYPE DOMAIN-CONTAINING PROTEIN"/>
    <property type="match status" value="1"/>
</dbReference>
<gene>
    <name evidence="6" type="ORF">CALVIDRAFT_19064</name>
</gene>
<dbReference type="STRING" id="1330018.A0A167SEJ3"/>
<evidence type="ECO:0000313" key="6">
    <source>
        <dbReference type="EMBL" id="KZP01847.1"/>
    </source>
</evidence>
<accession>A0A167SEJ3</accession>
<comment type="subcellular location">
    <subcellularLocation>
        <location evidence="1">Nucleus</location>
    </subcellularLocation>
</comment>
<dbReference type="CDD" id="cd12148">
    <property type="entry name" value="fungal_TF_MHR"/>
    <property type="match status" value="1"/>
</dbReference>
<dbReference type="EMBL" id="KV417266">
    <property type="protein sequence ID" value="KZP01847.1"/>
    <property type="molecule type" value="Genomic_DNA"/>
</dbReference>
<dbReference type="SUPFAM" id="SSF57701">
    <property type="entry name" value="Zn2/Cys6 DNA-binding domain"/>
    <property type="match status" value="1"/>
</dbReference>